<reference evidence="2 3" key="1">
    <citation type="submission" date="2019-03" db="EMBL/GenBank/DDBJ databases">
        <title>Single cell metagenomics reveals metabolic interactions within the superorganism composed of flagellate Streblomastix strix and complex community of Bacteroidetes bacteria on its surface.</title>
        <authorList>
            <person name="Treitli S.C."/>
            <person name="Kolisko M."/>
            <person name="Husnik F."/>
            <person name="Keeling P."/>
            <person name="Hampl V."/>
        </authorList>
    </citation>
    <scope>NUCLEOTIDE SEQUENCE [LARGE SCALE GENOMIC DNA]</scope>
    <source>
        <strain evidence="2">ST1C</strain>
    </source>
</reference>
<proteinExistence type="predicted"/>
<evidence type="ECO:0000313" key="3">
    <source>
        <dbReference type="Proteomes" id="UP000324800"/>
    </source>
</evidence>
<protein>
    <recommendedName>
        <fullName evidence="4">Secreted protein</fullName>
    </recommendedName>
</protein>
<organism evidence="2 3">
    <name type="scientific">Streblomastix strix</name>
    <dbReference type="NCBI Taxonomy" id="222440"/>
    <lineage>
        <taxon>Eukaryota</taxon>
        <taxon>Metamonada</taxon>
        <taxon>Preaxostyla</taxon>
        <taxon>Oxymonadida</taxon>
        <taxon>Streblomastigidae</taxon>
        <taxon>Streblomastix</taxon>
    </lineage>
</organism>
<gene>
    <name evidence="2" type="ORF">EZS28_039494</name>
</gene>
<feature type="chain" id="PRO_5023869523" description="Secreted protein" evidence="1">
    <location>
        <begin position="25"/>
        <end position="156"/>
    </location>
</feature>
<dbReference type="AlphaFoldDB" id="A0A5J4U3R7"/>
<dbReference type="Proteomes" id="UP000324800">
    <property type="component" value="Unassembled WGS sequence"/>
</dbReference>
<dbReference type="EMBL" id="SNRW01020983">
    <property type="protein sequence ID" value="KAA6364979.1"/>
    <property type="molecule type" value="Genomic_DNA"/>
</dbReference>
<name>A0A5J4U3R7_9EUKA</name>
<comment type="caution">
    <text evidence="2">The sequence shown here is derived from an EMBL/GenBank/DDBJ whole genome shotgun (WGS) entry which is preliminary data.</text>
</comment>
<evidence type="ECO:0000256" key="1">
    <source>
        <dbReference type="SAM" id="SignalP"/>
    </source>
</evidence>
<keyword evidence="1" id="KW-0732">Signal</keyword>
<accession>A0A5J4U3R7</accession>
<evidence type="ECO:0008006" key="4">
    <source>
        <dbReference type="Google" id="ProtNLM"/>
    </source>
</evidence>
<evidence type="ECO:0000313" key="2">
    <source>
        <dbReference type="EMBL" id="KAA6364979.1"/>
    </source>
</evidence>
<feature type="signal peptide" evidence="1">
    <location>
        <begin position="1"/>
        <end position="24"/>
    </location>
</feature>
<sequence>MLLYDVAQVHFFFCVFQVSCVSFADVVCLYAESASCYEWLKLVFQCSLCYADTIIGMCDSQFSDEFEKSFEFADVSNFFSLYKPLLFPYFVTSLDLNHIGGCIGSPIIQTRNVPSTEHEQRNLPHPDMSMPGMLFSWPWRRTMNVDACISEGECNM</sequence>